<feature type="region of interest" description="Disordered" evidence="6">
    <location>
        <begin position="31"/>
        <end position="316"/>
    </location>
</feature>
<feature type="compositionally biased region" description="Acidic residues" evidence="6">
    <location>
        <begin position="59"/>
        <end position="72"/>
    </location>
</feature>
<reference evidence="7" key="1">
    <citation type="journal article" date="2020" name="New Phytol.">
        <title>Comparative genomics reveals dynamic genome evolution in host specialist ectomycorrhizal fungi.</title>
        <authorList>
            <person name="Lofgren L.A."/>
            <person name="Nguyen N.H."/>
            <person name="Vilgalys R."/>
            <person name="Ruytinx J."/>
            <person name="Liao H.L."/>
            <person name="Branco S."/>
            <person name="Kuo A."/>
            <person name="LaButti K."/>
            <person name="Lipzen A."/>
            <person name="Andreopoulos W."/>
            <person name="Pangilinan J."/>
            <person name="Riley R."/>
            <person name="Hundley H."/>
            <person name="Na H."/>
            <person name="Barry K."/>
            <person name="Grigoriev I.V."/>
            <person name="Stajich J.E."/>
            <person name="Kennedy P.G."/>
        </authorList>
    </citation>
    <scope>NUCLEOTIDE SEQUENCE</scope>
    <source>
        <strain evidence="7">S12</strain>
    </source>
</reference>
<feature type="compositionally biased region" description="Acidic residues" evidence="6">
    <location>
        <begin position="285"/>
        <end position="306"/>
    </location>
</feature>
<evidence type="ECO:0000256" key="3">
    <source>
        <dbReference type="ARBA" id="ARBA00023015"/>
    </source>
</evidence>
<feature type="compositionally biased region" description="Low complexity" evidence="6">
    <location>
        <begin position="887"/>
        <end position="897"/>
    </location>
</feature>
<dbReference type="Pfam" id="PF08598">
    <property type="entry name" value="Sds3"/>
    <property type="match status" value="1"/>
</dbReference>
<organism evidence="7 8">
    <name type="scientific">Suillus plorans</name>
    <dbReference type="NCBI Taxonomy" id="116603"/>
    <lineage>
        <taxon>Eukaryota</taxon>
        <taxon>Fungi</taxon>
        <taxon>Dikarya</taxon>
        <taxon>Basidiomycota</taxon>
        <taxon>Agaricomycotina</taxon>
        <taxon>Agaricomycetes</taxon>
        <taxon>Agaricomycetidae</taxon>
        <taxon>Boletales</taxon>
        <taxon>Suillineae</taxon>
        <taxon>Suillaceae</taxon>
        <taxon>Suillus</taxon>
    </lineage>
</organism>
<comment type="caution">
    <text evidence="7">The sequence shown here is derived from an EMBL/GenBank/DDBJ whole genome shotgun (WGS) entry which is preliminary data.</text>
</comment>
<evidence type="ECO:0000256" key="5">
    <source>
        <dbReference type="ARBA" id="ARBA00023242"/>
    </source>
</evidence>
<feature type="compositionally biased region" description="Pro residues" evidence="6">
    <location>
        <begin position="688"/>
        <end position="702"/>
    </location>
</feature>
<evidence type="ECO:0000313" key="8">
    <source>
        <dbReference type="Proteomes" id="UP000719766"/>
    </source>
</evidence>
<evidence type="ECO:0000313" key="7">
    <source>
        <dbReference type="EMBL" id="KAG1789161.1"/>
    </source>
</evidence>
<feature type="region of interest" description="Disordered" evidence="6">
    <location>
        <begin position="678"/>
        <end position="703"/>
    </location>
</feature>
<evidence type="ECO:0000256" key="2">
    <source>
        <dbReference type="ARBA" id="ARBA00022491"/>
    </source>
</evidence>
<feature type="compositionally biased region" description="Pro residues" evidence="6">
    <location>
        <begin position="910"/>
        <end position="919"/>
    </location>
</feature>
<dbReference type="AlphaFoldDB" id="A0A9P7AH22"/>
<dbReference type="GO" id="GO:0010468">
    <property type="term" value="P:regulation of gene expression"/>
    <property type="evidence" value="ECO:0007669"/>
    <property type="project" value="UniProtKB-ARBA"/>
</dbReference>
<sequence>MRLRTVQLNFHFRTIIFDQCSSSCLLSPMMTGSPASLESLSSPSPSPPPQEDSGPGLDAESELSELTDDELVQESQSPKKKTKTFIDGDAEDSSRRRQPRRGGRKKRGGLVPAPMWDWAYKSKNFNSNSNSKSEGSATPGVEEEEEEEMAGPPRAMEEEEDDENEDDPRDDLDGDSPDGDADADEPLDDVGVLVNGRAKDYDDEDGAADPQNSTSNSALDEEPEPYASDEDELAPVLPKRRRVDDPISPPKRRSLLALSNGLLEGEADGDDDDDPPALNDHENDTESEDNDGPPDAGLDIDVDIEAEPPSAPVKTVTTVPLIPIDITAPLPASVAPIAAAAASHSIMAGSTVIHPPSPTPSASSVSGSRSPSSSRSPSPKPENGRPQRKSKRGKKDKDEDCDAAILTAPDAESALLEAEVDDELDMEMELELQPAHRAEALDVLATIELKFALLREKVYVEKMEGLAWEEALVSEGAHPELIHLQAELNKRRDKRLALACRKRVYEVVSANKRRRTNEDAVWSWWKVARDDLQTEMIAETNRKRRKLERERRAIERPQPMRRIPNAIPDPPPAPTIRQIAQILPLTTSRRHMLATAYPDLNALPQADAAADLDFLHQHRMMNARMVMGPMYGAPSMDTLAFHGGPDVRMPPPPPPPVFQQPSQVYPLGAPGRLQRLPSGPAPAQYDGLPPPAYGPGMPPPPHSEQQFLNAALQDTTRFAMPKPAGGMDWNVGAEGRRREEELDREHHHRHPHHTHAPPHHHVGSHHHHRHHHHVVHHHHPPEPQPQPQPQPEMVNHKQQHWNKHGSRPSSTHPPYEERDRPVATPFVLAPSHNSIAGSASGPGLPSGPAPSPRHGWMHQDDRERPPPFQAPPDRYHSPGPHRYAGPSSSHSQHTQSTLSRQNSSGVSPPRARPLPPSPSSIPHAGLRSPSRFESHASTASSPVMKPRRPLSPPPMSSSKLGMPPIGPASGFSPRLAGPGAPPREMEGGMNGVASLFGGGSRTASPLISYLPATQGPRPASSKVNAMQIVDGP</sequence>
<evidence type="ECO:0000256" key="6">
    <source>
        <dbReference type="SAM" id="MobiDB-lite"/>
    </source>
</evidence>
<keyword evidence="5" id="KW-0539">Nucleus</keyword>
<feature type="region of interest" description="Disordered" evidence="6">
    <location>
        <begin position="831"/>
        <end position="1032"/>
    </location>
</feature>
<dbReference type="Proteomes" id="UP000719766">
    <property type="component" value="Unassembled WGS sequence"/>
</dbReference>
<keyword evidence="2" id="KW-0678">Repressor</keyword>
<gene>
    <name evidence="7" type="ORF">HD556DRAFT_1399414</name>
</gene>
<feature type="compositionally biased region" description="Low complexity" evidence="6">
    <location>
        <begin position="121"/>
        <end position="140"/>
    </location>
</feature>
<keyword evidence="3" id="KW-0805">Transcription regulation</keyword>
<feature type="compositionally biased region" description="Acidic residues" evidence="6">
    <location>
        <begin position="157"/>
        <end position="188"/>
    </location>
</feature>
<feature type="compositionally biased region" description="Basic residues" evidence="6">
    <location>
        <begin position="746"/>
        <end position="779"/>
    </location>
</feature>
<evidence type="ECO:0000256" key="1">
    <source>
        <dbReference type="ARBA" id="ARBA00004123"/>
    </source>
</evidence>
<name>A0A9P7AH22_9AGAM</name>
<proteinExistence type="predicted"/>
<dbReference type="EMBL" id="JABBWE010000061">
    <property type="protein sequence ID" value="KAG1789161.1"/>
    <property type="molecule type" value="Genomic_DNA"/>
</dbReference>
<feature type="region of interest" description="Disordered" evidence="6">
    <location>
        <begin position="736"/>
        <end position="818"/>
    </location>
</feature>
<dbReference type="OrthoDB" id="20886at2759"/>
<feature type="compositionally biased region" description="Basic and acidic residues" evidence="6">
    <location>
        <begin position="736"/>
        <end position="745"/>
    </location>
</feature>
<dbReference type="SMART" id="SM01401">
    <property type="entry name" value="Sds3"/>
    <property type="match status" value="1"/>
</dbReference>
<evidence type="ECO:0000256" key="4">
    <source>
        <dbReference type="ARBA" id="ARBA00023163"/>
    </source>
</evidence>
<feature type="compositionally biased region" description="Low complexity" evidence="6">
    <location>
        <begin position="32"/>
        <end position="43"/>
    </location>
</feature>
<dbReference type="GeneID" id="64597554"/>
<dbReference type="InterPro" id="IPR013907">
    <property type="entry name" value="Sds3"/>
</dbReference>
<dbReference type="RefSeq" id="XP_041156282.1">
    <property type="nucleotide sequence ID" value="XM_041303790.1"/>
</dbReference>
<keyword evidence="8" id="KW-1185">Reference proteome</keyword>
<feature type="compositionally biased region" description="Basic residues" evidence="6">
    <location>
        <begin position="96"/>
        <end position="108"/>
    </location>
</feature>
<comment type="subcellular location">
    <subcellularLocation>
        <location evidence="1">Nucleus</location>
    </subcellularLocation>
</comment>
<protein>
    <submittedName>
        <fullName evidence="7">Sds3-like-domain-containing protein</fullName>
    </submittedName>
</protein>
<accession>A0A9P7AH22</accession>
<dbReference type="GO" id="GO:0005654">
    <property type="term" value="C:nucleoplasm"/>
    <property type="evidence" value="ECO:0007669"/>
    <property type="project" value="UniProtKB-ARBA"/>
</dbReference>
<feature type="region of interest" description="Disordered" evidence="6">
    <location>
        <begin position="351"/>
        <end position="400"/>
    </location>
</feature>
<feature type="compositionally biased region" description="Acidic residues" evidence="6">
    <location>
        <begin position="265"/>
        <end position="275"/>
    </location>
</feature>
<feature type="compositionally biased region" description="Basic residues" evidence="6">
    <location>
        <begin position="797"/>
        <end position="806"/>
    </location>
</feature>
<feature type="compositionally biased region" description="Acidic residues" evidence="6">
    <location>
        <begin position="219"/>
        <end position="233"/>
    </location>
</feature>
<keyword evidence="4" id="KW-0804">Transcription</keyword>
<feature type="compositionally biased region" description="Low complexity" evidence="6">
    <location>
        <begin position="360"/>
        <end position="377"/>
    </location>
</feature>